<dbReference type="EMBL" id="HBUE01179979">
    <property type="protein sequence ID" value="CAG6519728.1"/>
    <property type="molecule type" value="Transcribed_RNA"/>
</dbReference>
<sequence length="102" mass="12010">MFHEWQTYSTVSRSVEDRCLKGARHNSPNGTENFVVSPITLISVRLRSREDVVWSYMRSWNAQRNNPTINGSTKISPRKYRAVVGSRLRLRRHSRWHGKNQL</sequence>
<organism evidence="1">
    <name type="scientific">Culex pipiens</name>
    <name type="common">House mosquito</name>
    <dbReference type="NCBI Taxonomy" id="7175"/>
    <lineage>
        <taxon>Eukaryota</taxon>
        <taxon>Metazoa</taxon>
        <taxon>Ecdysozoa</taxon>
        <taxon>Arthropoda</taxon>
        <taxon>Hexapoda</taxon>
        <taxon>Insecta</taxon>
        <taxon>Pterygota</taxon>
        <taxon>Neoptera</taxon>
        <taxon>Endopterygota</taxon>
        <taxon>Diptera</taxon>
        <taxon>Nematocera</taxon>
        <taxon>Culicoidea</taxon>
        <taxon>Culicidae</taxon>
        <taxon>Culicinae</taxon>
        <taxon>Culicini</taxon>
        <taxon>Culex</taxon>
        <taxon>Culex</taxon>
    </lineage>
</organism>
<proteinExistence type="predicted"/>
<accession>A0A8D8NN23</accession>
<name>A0A8D8NN23_CULPI</name>
<dbReference type="AlphaFoldDB" id="A0A8D8NN23"/>
<protein>
    <submittedName>
        <fullName evidence="1">(northern house mosquito) hypothetical protein</fullName>
    </submittedName>
</protein>
<dbReference type="EMBL" id="HBUE01285584">
    <property type="protein sequence ID" value="CAG6571282.1"/>
    <property type="molecule type" value="Transcribed_RNA"/>
</dbReference>
<reference evidence="1" key="1">
    <citation type="submission" date="2021-05" db="EMBL/GenBank/DDBJ databases">
        <authorList>
            <person name="Alioto T."/>
            <person name="Alioto T."/>
            <person name="Gomez Garrido J."/>
        </authorList>
    </citation>
    <scope>NUCLEOTIDE SEQUENCE</scope>
</reference>
<evidence type="ECO:0000313" key="1">
    <source>
        <dbReference type="EMBL" id="CAG6571282.1"/>
    </source>
</evidence>